<comment type="caution">
    <text evidence="2">The sequence shown here is derived from an EMBL/GenBank/DDBJ whole genome shotgun (WGS) entry which is preliminary data.</text>
</comment>
<dbReference type="Proteomes" id="UP001597461">
    <property type="component" value="Unassembled WGS sequence"/>
</dbReference>
<evidence type="ECO:0000313" key="2">
    <source>
        <dbReference type="EMBL" id="MFD2580866.1"/>
    </source>
</evidence>
<name>A0ABW5MDY5_9SPHI</name>
<proteinExistence type="predicted"/>
<dbReference type="RefSeq" id="WP_379073534.1">
    <property type="nucleotide sequence ID" value="NZ_JBHULL010000001.1"/>
</dbReference>
<feature type="chain" id="PRO_5045772975" description="Lipoprotein" evidence="1">
    <location>
        <begin position="19"/>
        <end position="163"/>
    </location>
</feature>
<keyword evidence="3" id="KW-1185">Reference proteome</keyword>
<evidence type="ECO:0000313" key="3">
    <source>
        <dbReference type="Proteomes" id="UP001597461"/>
    </source>
</evidence>
<sequence length="163" mass="18252">MRKILLPAILFISAAACTNLTQNQSKSSSNTMDTTKRVNPIDTLKTLNEVKLALLDARNEKAQLLLGKPDSKGRIMMGHFYYMVYFDKIKDGNSIKHLLLLINGKSGISDESPIYKIIALNDGETEYGAGNQFQNIKVSRKGLSSNSREFISTDGFVEWYKII</sequence>
<protein>
    <recommendedName>
        <fullName evidence="4">Lipoprotein</fullName>
    </recommendedName>
</protein>
<reference evidence="3" key="1">
    <citation type="journal article" date="2019" name="Int. J. Syst. Evol. Microbiol.">
        <title>The Global Catalogue of Microorganisms (GCM) 10K type strain sequencing project: providing services to taxonomists for standard genome sequencing and annotation.</title>
        <authorList>
            <consortium name="The Broad Institute Genomics Platform"/>
            <consortium name="The Broad Institute Genome Sequencing Center for Infectious Disease"/>
            <person name="Wu L."/>
            <person name="Ma J."/>
        </authorList>
    </citation>
    <scope>NUCLEOTIDE SEQUENCE [LARGE SCALE GENOMIC DNA]</scope>
    <source>
        <strain evidence="3">KCTC 42866</strain>
    </source>
</reference>
<dbReference type="PROSITE" id="PS51257">
    <property type="entry name" value="PROKAR_LIPOPROTEIN"/>
    <property type="match status" value="1"/>
</dbReference>
<accession>A0ABW5MDY5</accession>
<gene>
    <name evidence="2" type="ORF">ACFSR6_00080</name>
</gene>
<feature type="signal peptide" evidence="1">
    <location>
        <begin position="1"/>
        <end position="18"/>
    </location>
</feature>
<organism evidence="2 3">
    <name type="scientific">Pedobacter vanadiisoli</name>
    <dbReference type="NCBI Taxonomy" id="1761975"/>
    <lineage>
        <taxon>Bacteria</taxon>
        <taxon>Pseudomonadati</taxon>
        <taxon>Bacteroidota</taxon>
        <taxon>Sphingobacteriia</taxon>
        <taxon>Sphingobacteriales</taxon>
        <taxon>Sphingobacteriaceae</taxon>
        <taxon>Pedobacter</taxon>
    </lineage>
</organism>
<keyword evidence="1" id="KW-0732">Signal</keyword>
<dbReference type="EMBL" id="JBHULL010000001">
    <property type="protein sequence ID" value="MFD2580866.1"/>
    <property type="molecule type" value="Genomic_DNA"/>
</dbReference>
<evidence type="ECO:0000256" key="1">
    <source>
        <dbReference type="SAM" id="SignalP"/>
    </source>
</evidence>
<evidence type="ECO:0008006" key="4">
    <source>
        <dbReference type="Google" id="ProtNLM"/>
    </source>
</evidence>